<dbReference type="Proteomes" id="UP000252040">
    <property type="component" value="Unplaced"/>
</dbReference>
<dbReference type="InterPro" id="IPR036886">
    <property type="entry name" value="Villin_headpiece_dom_sf"/>
</dbReference>
<evidence type="ECO:0000256" key="7">
    <source>
        <dbReference type="ARBA" id="ARBA00023038"/>
    </source>
</evidence>
<dbReference type="GO" id="GO:0005737">
    <property type="term" value="C:cytoplasm"/>
    <property type="evidence" value="ECO:0007669"/>
    <property type="project" value="UniProtKB-SubCell"/>
</dbReference>
<accession>A0A341CAC3</accession>
<organism evidence="12 13">
    <name type="scientific">Neophocaena asiaeorientalis asiaeorientalis</name>
    <name type="common">Yangtze finless porpoise</name>
    <name type="synonym">Neophocaena phocaenoides subsp. asiaeorientalis</name>
    <dbReference type="NCBI Taxonomy" id="1706337"/>
    <lineage>
        <taxon>Eukaryota</taxon>
        <taxon>Metazoa</taxon>
        <taxon>Chordata</taxon>
        <taxon>Craniata</taxon>
        <taxon>Vertebrata</taxon>
        <taxon>Euteleostomi</taxon>
        <taxon>Mammalia</taxon>
        <taxon>Eutheria</taxon>
        <taxon>Laurasiatheria</taxon>
        <taxon>Artiodactyla</taxon>
        <taxon>Whippomorpha</taxon>
        <taxon>Cetacea</taxon>
        <taxon>Odontoceti</taxon>
        <taxon>Phocoenidae</taxon>
        <taxon>Neophocaena</taxon>
    </lineage>
</organism>
<evidence type="ECO:0000256" key="1">
    <source>
        <dbReference type="ARBA" id="ARBA00004496"/>
    </source>
</evidence>
<dbReference type="Pfam" id="PF00412">
    <property type="entry name" value="LIM"/>
    <property type="match status" value="4"/>
</dbReference>
<dbReference type="CTD" id="3983"/>
<dbReference type="FunFam" id="2.10.110.10:FF:000003">
    <property type="entry name" value="actin-binding LIM protein 1 isoform X1"/>
    <property type="match status" value="1"/>
</dbReference>
<dbReference type="CDD" id="cd09330">
    <property type="entry name" value="LIM4_abLIM"/>
    <property type="match status" value="1"/>
</dbReference>
<feature type="region of interest" description="Disordered" evidence="9">
    <location>
        <begin position="261"/>
        <end position="292"/>
    </location>
</feature>
<dbReference type="CDD" id="cd09327">
    <property type="entry name" value="LIM1_abLIM"/>
    <property type="match status" value="1"/>
</dbReference>
<dbReference type="Gene3D" id="1.10.950.10">
    <property type="entry name" value="Villin headpiece domain"/>
    <property type="match status" value="1"/>
</dbReference>
<keyword evidence="5" id="KW-0677">Repeat</keyword>
<protein>
    <submittedName>
        <fullName evidence="13">Actin-binding LIM protein 1 isoform X2</fullName>
    </submittedName>
</protein>
<evidence type="ECO:0000256" key="6">
    <source>
        <dbReference type="ARBA" id="ARBA00022833"/>
    </source>
</evidence>
<dbReference type="PANTHER" id="PTHR24213:SF18">
    <property type="entry name" value="ACTIN-BINDING LIM PROTEIN 1"/>
    <property type="match status" value="1"/>
</dbReference>
<keyword evidence="6 8" id="KW-0862">Zinc</keyword>
<dbReference type="GO" id="GO:0046872">
    <property type="term" value="F:metal ion binding"/>
    <property type="evidence" value="ECO:0007669"/>
    <property type="project" value="UniProtKB-KW"/>
</dbReference>
<gene>
    <name evidence="13" type="primary">ABLIM1</name>
</gene>
<feature type="compositionally biased region" description="Low complexity" evidence="9">
    <location>
        <begin position="530"/>
        <end position="544"/>
    </location>
</feature>
<name>A0A341CAC3_NEOAA</name>
<keyword evidence="12" id="KW-1185">Reference proteome</keyword>
<keyword evidence="3" id="KW-0597">Phosphoprotein</keyword>
<feature type="region of interest" description="Disordered" evidence="9">
    <location>
        <begin position="451"/>
        <end position="485"/>
    </location>
</feature>
<dbReference type="FunFam" id="2.10.110.10:FF:000007">
    <property type="entry name" value="actin-binding LIM protein 1 isoform X1"/>
    <property type="match status" value="1"/>
</dbReference>
<comment type="subcellular location">
    <subcellularLocation>
        <location evidence="1">Cytoplasm</location>
    </subcellularLocation>
</comment>
<proteinExistence type="predicted"/>
<evidence type="ECO:0000256" key="2">
    <source>
        <dbReference type="ARBA" id="ARBA00022490"/>
    </source>
</evidence>
<feature type="domain" description="LIM zinc-binding" evidence="10">
    <location>
        <begin position="80"/>
        <end position="139"/>
    </location>
</feature>
<reference evidence="13" key="1">
    <citation type="submission" date="2025-08" db="UniProtKB">
        <authorList>
            <consortium name="RefSeq"/>
        </authorList>
    </citation>
    <scope>IDENTIFICATION</scope>
    <source>
        <tissue evidence="13">Meat</tissue>
    </source>
</reference>
<sequence length="668" mass="75167">MSARVAHPQDPHHPSEKPVIHCHKCGEPCKGEVLRVQTKHFHIKCFTCKVCGCDLAQGGFFIKNGEYLCTLDYQRMYGTRCHGCGEFVEGEVVTALGKTYHPNCFACTICRRPFPPGDRVTFNGRDCLCQLCAQPMSSSPKEASCSGNCAGCGRDIKNGQALLALEKQWHLGCFKCKSCGKVLTGEYISKDGAPYCEKDYQGLFGVKCEACHQFITGKVLEAGDKHYHPSCARCSRCNQMFTEGEEMYLQGSTVWHPDCKQSTKTEEKLRPTRTSSESIYSRPGSSIPGSPGHTIYAKVDNEILDYKDLAAIPKVKAIYDIERPDLITYEPFYSSGYDDKQERQSLGESPRTLSPTPSAEGYQDGRDRMIHRSTSQGSINSPVYSRHSYTPTTSRSPQHFHRPDQGINIYRKPPIYKQHAALAAQSKSSEDIIKFSKFPAAQAPDPSEIPKIETDHWPGPPSLAAIGADMRRRSSGREEDDEELLRRRQLQEEQLMKLNSGLGQLILKEEMEKERESRERSSLATGRYDSSINSASHALSSKTSSLPGYGKNGLHRPVSTDFAQYNSYGDVSGGVRDYQTLPDGHMPGMRMDRGVSMPNMLEPKIFPYEMLMVTNRGRSKILRDVDRTRLERHLAPEVFREIFGMSIQDFDKLPLWRRNDMKKKAKLF</sequence>
<dbReference type="GeneID" id="112406921"/>
<dbReference type="GO" id="GO:0001725">
    <property type="term" value="C:stress fiber"/>
    <property type="evidence" value="ECO:0007669"/>
    <property type="project" value="TreeGrafter"/>
</dbReference>
<dbReference type="FunFam" id="1.10.950.10:FF:000001">
    <property type="entry name" value="actin-binding LIM protein 1 isoform X2"/>
    <property type="match status" value="1"/>
</dbReference>
<feature type="region of interest" description="Disordered" evidence="9">
    <location>
        <begin position="337"/>
        <end position="407"/>
    </location>
</feature>
<dbReference type="GO" id="GO:0051015">
    <property type="term" value="F:actin filament binding"/>
    <property type="evidence" value="ECO:0007669"/>
    <property type="project" value="TreeGrafter"/>
</dbReference>
<evidence type="ECO:0000256" key="3">
    <source>
        <dbReference type="ARBA" id="ARBA00022553"/>
    </source>
</evidence>
<dbReference type="AlphaFoldDB" id="A0A341CAC3"/>
<dbReference type="SUPFAM" id="SSF57716">
    <property type="entry name" value="Glucocorticoid receptor-like (DNA-binding domain)"/>
    <property type="match status" value="6"/>
</dbReference>
<dbReference type="Pfam" id="PF16182">
    <property type="entry name" value="AbLIM_anchor"/>
    <property type="match status" value="1"/>
</dbReference>
<dbReference type="Pfam" id="PF02209">
    <property type="entry name" value="VHP"/>
    <property type="match status" value="1"/>
</dbReference>
<feature type="domain" description="LIM zinc-binding" evidence="10">
    <location>
        <begin position="20"/>
        <end position="79"/>
    </location>
</feature>
<dbReference type="GO" id="GO:0060271">
    <property type="term" value="P:cilium assembly"/>
    <property type="evidence" value="ECO:0007669"/>
    <property type="project" value="TreeGrafter"/>
</dbReference>
<dbReference type="CDD" id="cd09329">
    <property type="entry name" value="LIM3_abLIM"/>
    <property type="match status" value="1"/>
</dbReference>
<evidence type="ECO:0000313" key="13">
    <source>
        <dbReference type="RefSeq" id="XP_024611721.1"/>
    </source>
</evidence>
<feature type="compositionally biased region" description="Basic and acidic residues" evidence="9">
    <location>
        <begin position="261"/>
        <end position="270"/>
    </location>
</feature>
<dbReference type="SMART" id="SM00153">
    <property type="entry name" value="VHP"/>
    <property type="match status" value="1"/>
</dbReference>
<dbReference type="GO" id="GO:0007010">
    <property type="term" value="P:cytoskeleton organization"/>
    <property type="evidence" value="ECO:0007669"/>
    <property type="project" value="InterPro"/>
</dbReference>
<dbReference type="RefSeq" id="XP_024611721.1">
    <property type="nucleotide sequence ID" value="XM_024755953.1"/>
</dbReference>
<feature type="compositionally biased region" description="Low complexity" evidence="9">
    <location>
        <begin position="283"/>
        <end position="292"/>
    </location>
</feature>
<keyword evidence="7 8" id="KW-0440">LIM domain</keyword>
<dbReference type="InterPro" id="IPR051618">
    <property type="entry name" value="Actin-binding_LIM"/>
</dbReference>
<dbReference type="PANTHER" id="PTHR24213">
    <property type="entry name" value="ACTIN-BINDING LIM PROTEIN"/>
    <property type="match status" value="1"/>
</dbReference>
<dbReference type="InterPro" id="IPR001781">
    <property type="entry name" value="Znf_LIM"/>
</dbReference>
<keyword evidence="4 8" id="KW-0479">Metal-binding</keyword>
<dbReference type="SUPFAM" id="SSF47050">
    <property type="entry name" value="VHP, Villin headpiece domain"/>
    <property type="match status" value="1"/>
</dbReference>
<dbReference type="FunFam" id="2.10.110.10:FF:000004">
    <property type="entry name" value="actin-binding LIM protein 1 isoform X1"/>
    <property type="match status" value="1"/>
</dbReference>
<evidence type="ECO:0000259" key="11">
    <source>
        <dbReference type="PROSITE" id="PS51089"/>
    </source>
</evidence>
<dbReference type="Gene3D" id="2.10.110.10">
    <property type="entry name" value="Cysteine Rich Protein"/>
    <property type="match status" value="4"/>
</dbReference>
<evidence type="ECO:0000256" key="9">
    <source>
        <dbReference type="SAM" id="MobiDB-lite"/>
    </source>
</evidence>
<dbReference type="FunFam" id="2.10.110.10:FF:000024">
    <property type="entry name" value="actin-binding LIM protein 1 isoform X1"/>
    <property type="match status" value="1"/>
</dbReference>
<keyword evidence="2" id="KW-0963">Cytoplasm</keyword>
<dbReference type="PROSITE" id="PS51089">
    <property type="entry name" value="HP"/>
    <property type="match status" value="1"/>
</dbReference>
<evidence type="ECO:0000256" key="5">
    <source>
        <dbReference type="ARBA" id="ARBA00022737"/>
    </source>
</evidence>
<feature type="compositionally biased region" description="Basic and acidic residues" evidence="9">
    <location>
        <begin position="511"/>
        <end position="521"/>
    </location>
</feature>
<dbReference type="CDD" id="cd09328">
    <property type="entry name" value="LIM2_abLIM"/>
    <property type="match status" value="1"/>
</dbReference>
<dbReference type="PROSITE" id="PS00478">
    <property type="entry name" value="LIM_DOMAIN_1"/>
    <property type="match status" value="3"/>
</dbReference>
<feature type="domain" description="HP" evidence="11">
    <location>
        <begin position="600"/>
        <end position="668"/>
    </location>
</feature>
<dbReference type="SMART" id="SM00132">
    <property type="entry name" value="LIM"/>
    <property type="match status" value="4"/>
</dbReference>
<feature type="region of interest" description="Disordered" evidence="9">
    <location>
        <begin position="511"/>
        <end position="544"/>
    </location>
</feature>
<evidence type="ECO:0000256" key="8">
    <source>
        <dbReference type="PROSITE-ProRule" id="PRU00125"/>
    </source>
</evidence>
<feature type="compositionally biased region" description="Polar residues" evidence="9">
    <location>
        <begin position="372"/>
        <end position="397"/>
    </location>
</feature>
<evidence type="ECO:0000256" key="4">
    <source>
        <dbReference type="ARBA" id="ARBA00022723"/>
    </source>
</evidence>
<dbReference type="InterPro" id="IPR032402">
    <property type="entry name" value="AbLIM_anchor"/>
</dbReference>
<feature type="domain" description="LIM zinc-binding" evidence="10">
    <location>
        <begin position="147"/>
        <end position="206"/>
    </location>
</feature>
<feature type="compositionally biased region" description="Polar residues" evidence="9">
    <location>
        <begin position="346"/>
        <end position="357"/>
    </location>
</feature>
<dbReference type="GO" id="GO:0030032">
    <property type="term" value="P:lamellipodium assembly"/>
    <property type="evidence" value="ECO:0007669"/>
    <property type="project" value="TreeGrafter"/>
</dbReference>
<dbReference type="InterPro" id="IPR003128">
    <property type="entry name" value="Villin_headpiece"/>
</dbReference>
<evidence type="ECO:0000259" key="10">
    <source>
        <dbReference type="PROSITE" id="PS50023"/>
    </source>
</evidence>
<evidence type="ECO:0000313" key="12">
    <source>
        <dbReference type="Proteomes" id="UP000252040"/>
    </source>
</evidence>
<dbReference type="PROSITE" id="PS50023">
    <property type="entry name" value="LIM_DOMAIN_2"/>
    <property type="match status" value="3"/>
</dbReference>